<dbReference type="EMBL" id="BAAALR010000112">
    <property type="protein sequence ID" value="GAA1726157.1"/>
    <property type="molecule type" value="Genomic_DNA"/>
</dbReference>
<keyword evidence="3" id="KW-1185">Reference proteome</keyword>
<reference evidence="2 3" key="1">
    <citation type="journal article" date="2019" name="Int. J. Syst. Evol. Microbiol.">
        <title>The Global Catalogue of Microorganisms (GCM) 10K type strain sequencing project: providing services to taxonomists for standard genome sequencing and annotation.</title>
        <authorList>
            <consortium name="The Broad Institute Genomics Platform"/>
            <consortium name="The Broad Institute Genome Sequencing Center for Infectious Disease"/>
            <person name="Wu L."/>
            <person name="Ma J."/>
        </authorList>
    </citation>
    <scope>NUCLEOTIDE SEQUENCE [LARGE SCALE GENOMIC DNA]</scope>
    <source>
        <strain evidence="2 3">JCM 13244</strain>
    </source>
</reference>
<name>A0ABN2JH69_9ACTN</name>
<comment type="caution">
    <text evidence="2">The sequence shown here is derived from an EMBL/GenBank/DDBJ whole genome shotgun (WGS) entry which is preliminary data.</text>
</comment>
<accession>A0ABN2JH69</accession>
<feature type="region of interest" description="Disordered" evidence="1">
    <location>
        <begin position="36"/>
        <end position="56"/>
    </location>
</feature>
<protein>
    <submittedName>
        <fullName evidence="2">Uncharacterized protein</fullName>
    </submittedName>
</protein>
<organism evidence="2 3">
    <name type="scientific">Streptomyces yatensis</name>
    <dbReference type="NCBI Taxonomy" id="155177"/>
    <lineage>
        <taxon>Bacteria</taxon>
        <taxon>Bacillati</taxon>
        <taxon>Actinomycetota</taxon>
        <taxon>Actinomycetes</taxon>
        <taxon>Kitasatosporales</taxon>
        <taxon>Streptomycetaceae</taxon>
        <taxon>Streptomyces</taxon>
        <taxon>Streptomyces violaceusniger group</taxon>
    </lineage>
</organism>
<evidence type="ECO:0000313" key="2">
    <source>
        <dbReference type="EMBL" id="GAA1726157.1"/>
    </source>
</evidence>
<evidence type="ECO:0000313" key="3">
    <source>
        <dbReference type="Proteomes" id="UP001499947"/>
    </source>
</evidence>
<proteinExistence type="predicted"/>
<sequence>MKSGAVRVCPEGARGCVDVRLRCGYVHVRLRRVGPATTQPRMNDRTSPHFPRSAQYTSAWTPSGMISLTKT</sequence>
<dbReference type="Proteomes" id="UP001499947">
    <property type="component" value="Unassembled WGS sequence"/>
</dbReference>
<evidence type="ECO:0000256" key="1">
    <source>
        <dbReference type="SAM" id="MobiDB-lite"/>
    </source>
</evidence>
<gene>
    <name evidence="2" type="ORF">GCM10009680_79570</name>
</gene>